<sequence>MRWDTARVSALTSTPEFLFQRHERNRRNRECGWPCCLSGQAHGRSEARNAPGICAGSTRSSYNAVVALLRETAWKDLKPPASSVLFRQIGIWLERATAEQSTLPGKHCEGGPSPSSCRFLVFEMDVWPARMVPGILWTFWKVSQREAMPVVPLARLR</sequence>
<accession>A0A6A6HG79</accession>
<name>A0A6A6HG79_VIRVR</name>
<keyword evidence="2" id="KW-1185">Reference proteome</keyword>
<gene>
    <name evidence="1" type="ORF">EV356DRAFT_25914</name>
</gene>
<reference evidence="1" key="1">
    <citation type="journal article" date="2020" name="Stud. Mycol.">
        <title>101 Dothideomycetes genomes: a test case for predicting lifestyles and emergence of pathogens.</title>
        <authorList>
            <person name="Haridas S."/>
            <person name="Albert R."/>
            <person name="Binder M."/>
            <person name="Bloem J."/>
            <person name="Labutti K."/>
            <person name="Salamov A."/>
            <person name="Andreopoulos B."/>
            <person name="Baker S."/>
            <person name="Barry K."/>
            <person name="Bills G."/>
            <person name="Bluhm B."/>
            <person name="Cannon C."/>
            <person name="Castanera R."/>
            <person name="Culley D."/>
            <person name="Daum C."/>
            <person name="Ezra D."/>
            <person name="Gonzalez J."/>
            <person name="Henrissat B."/>
            <person name="Kuo A."/>
            <person name="Liang C."/>
            <person name="Lipzen A."/>
            <person name="Lutzoni F."/>
            <person name="Magnuson J."/>
            <person name="Mondo S."/>
            <person name="Nolan M."/>
            <person name="Ohm R."/>
            <person name="Pangilinan J."/>
            <person name="Park H.-J."/>
            <person name="Ramirez L."/>
            <person name="Alfaro M."/>
            <person name="Sun H."/>
            <person name="Tritt A."/>
            <person name="Yoshinaga Y."/>
            <person name="Zwiers L.-H."/>
            <person name="Turgeon B."/>
            <person name="Goodwin S."/>
            <person name="Spatafora J."/>
            <person name="Crous P."/>
            <person name="Grigoriev I."/>
        </authorList>
    </citation>
    <scope>NUCLEOTIDE SEQUENCE</scope>
    <source>
        <strain evidence="1">Tuck. ex Michener</strain>
    </source>
</reference>
<protein>
    <submittedName>
        <fullName evidence="1">Uncharacterized protein</fullName>
    </submittedName>
</protein>
<dbReference type="EMBL" id="ML991781">
    <property type="protein sequence ID" value="KAF2237115.1"/>
    <property type="molecule type" value="Genomic_DNA"/>
</dbReference>
<evidence type="ECO:0000313" key="1">
    <source>
        <dbReference type="EMBL" id="KAF2237115.1"/>
    </source>
</evidence>
<organism evidence="1 2">
    <name type="scientific">Viridothelium virens</name>
    <name type="common">Speckled blister lichen</name>
    <name type="synonym">Trypethelium virens</name>
    <dbReference type="NCBI Taxonomy" id="1048519"/>
    <lineage>
        <taxon>Eukaryota</taxon>
        <taxon>Fungi</taxon>
        <taxon>Dikarya</taxon>
        <taxon>Ascomycota</taxon>
        <taxon>Pezizomycotina</taxon>
        <taxon>Dothideomycetes</taxon>
        <taxon>Dothideomycetes incertae sedis</taxon>
        <taxon>Trypetheliales</taxon>
        <taxon>Trypetheliaceae</taxon>
        <taxon>Viridothelium</taxon>
    </lineage>
</organism>
<evidence type="ECO:0000313" key="2">
    <source>
        <dbReference type="Proteomes" id="UP000800092"/>
    </source>
</evidence>
<proteinExistence type="predicted"/>
<dbReference type="AlphaFoldDB" id="A0A6A6HG79"/>
<dbReference type="Proteomes" id="UP000800092">
    <property type="component" value="Unassembled WGS sequence"/>
</dbReference>